<evidence type="ECO:0000259" key="1">
    <source>
        <dbReference type="Pfam" id="PF13175"/>
    </source>
</evidence>
<comment type="caution">
    <text evidence="2">The sequence shown here is derived from an EMBL/GenBank/DDBJ whole genome shotgun (WGS) entry which is preliminary data.</text>
</comment>
<gene>
    <name evidence="2" type="ORF">C4F50_00455</name>
</gene>
<dbReference type="PANTHER" id="PTHR32182:SF23">
    <property type="entry name" value="ATP BINDING PROTEIN"/>
    <property type="match status" value="1"/>
</dbReference>
<evidence type="ECO:0000313" key="2">
    <source>
        <dbReference type="EMBL" id="MBE8723400.1"/>
    </source>
</evidence>
<accession>A0ABR9TDQ8</accession>
<dbReference type="RefSeq" id="WP_193844473.1">
    <property type="nucleotide sequence ID" value="NZ_PRDM01000001.1"/>
</dbReference>
<dbReference type="InterPro" id="IPR041685">
    <property type="entry name" value="AAA_GajA/Old/RecF-like"/>
</dbReference>
<dbReference type="SUPFAM" id="SSF52540">
    <property type="entry name" value="P-loop containing nucleoside triphosphate hydrolases"/>
    <property type="match status" value="1"/>
</dbReference>
<dbReference type="Gene3D" id="3.40.50.300">
    <property type="entry name" value="P-loop containing nucleotide triphosphate hydrolases"/>
    <property type="match status" value="1"/>
</dbReference>
<name>A0ABR9TDQ8_9FLAO</name>
<reference evidence="2 3" key="1">
    <citation type="submission" date="2018-07" db="EMBL/GenBank/DDBJ databases">
        <title>Genome assembly of strain KB82.</title>
        <authorList>
            <person name="Kukolya J."/>
            <person name="Horvath B."/>
            <person name="Nagy I."/>
            <person name="Toth A."/>
        </authorList>
    </citation>
    <scope>NUCLEOTIDE SEQUENCE [LARGE SCALE GENOMIC DNA]</scope>
    <source>
        <strain evidence="2 3">Kb82</strain>
    </source>
</reference>
<dbReference type="Proteomes" id="UP000640614">
    <property type="component" value="Unassembled WGS sequence"/>
</dbReference>
<dbReference type="Pfam" id="PF13175">
    <property type="entry name" value="AAA_15"/>
    <property type="match status" value="1"/>
</dbReference>
<keyword evidence="3" id="KW-1185">Reference proteome</keyword>
<evidence type="ECO:0000313" key="3">
    <source>
        <dbReference type="Proteomes" id="UP000640614"/>
    </source>
</evidence>
<dbReference type="EMBL" id="PRDM01000001">
    <property type="protein sequence ID" value="MBE8723400.1"/>
    <property type="molecule type" value="Genomic_DNA"/>
</dbReference>
<sequence>MKICYIWVEKFRNFKNQGFNFSTSEKFEYDSINHLLFKNDLKPLPVDFFGKRIVDVTGFIGENGTGKSNALELVCKILKGGKSSLKNHFFIITKEKENYYCYYKPTILFNPSVNFDLNFVQYEKDIDPLKIIFTSNVSDGRDYNFDKKIIDLSKNKNSLTKSRLFSMIEKVDSEFKIQMNFINSELFTVLNIKSPNKIQIKSNLWSAARNTFSEKQLFGNYYEDYRGFINTFRSRINDIKVNNKLYYILVYSLYQETLKQLNRLEKNEKDKYIEEFGRITDFYKNSTTDEMIHDMLLWMEYIAEKIEFRVKQNYSDEKADTFVFKEHLRTLIDIKNLIQEIEIDNDNEGRGARFSETFIFDFNPQNSRLVEKLAIFVENSRMFEISWLGISSGHKAYINIFASLSNELIGSKKSNLLLCIDEGDLYLHPRWQTEFLDRLLTFLPQIFGGKIQIILTSHSPFLLSDLPKQSINIFKDQQEYPVLNGNELEHETFAGNIYKLYEEPFFLGNQRLSLFASKKINYLIKNISANEELTSEELSHYIELIGDDIIRHHLKKRLNYD</sequence>
<feature type="domain" description="Endonuclease GajA/Old nuclease/RecF-like AAA" evidence="1">
    <location>
        <begin position="1"/>
        <end position="462"/>
    </location>
</feature>
<organism evidence="2 3">
    <name type="scientific">Flavobacterium hungaricum</name>
    <dbReference type="NCBI Taxonomy" id="2082725"/>
    <lineage>
        <taxon>Bacteria</taxon>
        <taxon>Pseudomonadati</taxon>
        <taxon>Bacteroidota</taxon>
        <taxon>Flavobacteriia</taxon>
        <taxon>Flavobacteriales</taxon>
        <taxon>Flavobacteriaceae</taxon>
        <taxon>Flavobacterium</taxon>
    </lineage>
</organism>
<proteinExistence type="predicted"/>
<dbReference type="InterPro" id="IPR027417">
    <property type="entry name" value="P-loop_NTPase"/>
</dbReference>
<dbReference type="PANTHER" id="PTHR32182">
    <property type="entry name" value="DNA REPLICATION AND REPAIR PROTEIN RECF"/>
    <property type="match status" value="1"/>
</dbReference>
<protein>
    <recommendedName>
        <fullName evidence="1">Endonuclease GajA/Old nuclease/RecF-like AAA domain-containing protein</fullName>
    </recommendedName>
</protein>